<keyword evidence="11" id="KW-1185">Reference proteome</keyword>
<dbReference type="Proteomes" id="UP000187209">
    <property type="component" value="Unassembled WGS sequence"/>
</dbReference>
<dbReference type="Pfam" id="PF19055">
    <property type="entry name" value="ABC2_membrane_7"/>
    <property type="match status" value="1"/>
</dbReference>
<dbReference type="Pfam" id="PF01061">
    <property type="entry name" value="ABC2_membrane"/>
    <property type="match status" value="1"/>
</dbReference>
<evidence type="ECO:0000256" key="6">
    <source>
        <dbReference type="ARBA" id="ARBA00022989"/>
    </source>
</evidence>
<dbReference type="InterPro" id="IPR043926">
    <property type="entry name" value="ABCG_dom"/>
</dbReference>
<keyword evidence="3 8" id="KW-0812">Transmembrane</keyword>
<keyword evidence="6 8" id="KW-1133">Transmembrane helix</keyword>
<dbReference type="SUPFAM" id="SSF52540">
    <property type="entry name" value="P-loop containing nucleoside triphosphate hydrolases"/>
    <property type="match status" value="1"/>
</dbReference>
<dbReference type="InterPro" id="IPR013525">
    <property type="entry name" value="ABC2_TM"/>
</dbReference>
<evidence type="ECO:0000256" key="5">
    <source>
        <dbReference type="ARBA" id="ARBA00022840"/>
    </source>
</evidence>
<dbReference type="GO" id="GO:0016887">
    <property type="term" value="F:ATP hydrolysis activity"/>
    <property type="evidence" value="ECO:0007669"/>
    <property type="project" value="InterPro"/>
</dbReference>
<dbReference type="InterPro" id="IPR003439">
    <property type="entry name" value="ABC_transporter-like_ATP-bd"/>
</dbReference>
<dbReference type="OrthoDB" id="184675at2759"/>
<gene>
    <name evidence="10" type="ORF">SteCoe_3059</name>
</gene>
<evidence type="ECO:0000313" key="11">
    <source>
        <dbReference type="Proteomes" id="UP000187209"/>
    </source>
</evidence>
<keyword evidence="5" id="KW-0067">ATP-binding</keyword>
<feature type="transmembrane region" description="Helical" evidence="8">
    <location>
        <begin position="342"/>
        <end position="363"/>
    </location>
</feature>
<comment type="caution">
    <text evidence="10">The sequence shown here is derived from an EMBL/GenBank/DDBJ whole genome shotgun (WGS) entry which is preliminary data.</text>
</comment>
<keyword evidence="2" id="KW-0813">Transport</keyword>
<proteinExistence type="predicted"/>
<dbReference type="PANTHER" id="PTHR48041:SF139">
    <property type="entry name" value="PROTEIN SCARLET"/>
    <property type="match status" value="1"/>
</dbReference>
<dbReference type="PANTHER" id="PTHR48041">
    <property type="entry name" value="ABC TRANSPORTER G FAMILY MEMBER 28"/>
    <property type="match status" value="1"/>
</dbReference>
<dbReference type="EMBL" id="MPUH01000035">
    <property type="protein sequence ID" value="OMJ93870.1"/>
    <property type="molecule type" value="Genomic_DNA"/>
</dbReference>
<evidence type="ECO:0000256" key="2">
    <source>
        <dbReference type="ARBA" id="ARBA00022448"/>
    </source>
</evidence>
<accession>A0A1R2CY10</accession>
<evidence type="ECO:0000256" key="3">
    <source>
        <dbReference type="ARBA" id="ARBA00022692"/>
    </source>
</evidence>
<evidence type="ECO:0000256" key="7">
    <source>
        <dbReference type="ARBA" id="ARBA00023136"/>
    </source>
</evidence>
<feature type="transmembrane region" description="Helical" evidence="8">
    <location>
        <begin position="458"/>
        <end position="480"/>
    </location>
</feature>
<keyword evidence="4" id="KW-0547">Nucleotide-binding</keyword>
<name>A0A1R2CY10_9CILI</name>
<feature type="domain" description="ABC transporter" evidence="9">
    <location>
        <begin position="20"/>
        <end position="262"/>
    </location>
</feature>
<dbReference type="GO" id="GO:0005524">
    <property type="term" value="F:ATP binding"/>
    <property type="evidence" value="ECO:0007669"/>
    <property type="project" value="UniProtKB-KW"/>
</dbReference>
<sequence length="599" mass="67592">MADSCYLIEEVAGNKTLIDLAWNDIKCSVKTKQGTKQILKGVTGHALHGEFLVIMGSSGAGKTTLLNILSNRLQNSKKVAITGEVLANSSPISDIFYTNYIGYVTQEDTLIETMTVYECLMFVARLKTTYINKKAKVLELINLLKLDNCKNSYIGGPYMKGISGGEKKRTSIGIELITNPSVLFLDEPTSGLDSYTAMIVCKLLLSEANSGKTIISTIHQPGSEIFHLFDKLMLMCDGQIVYHGLAKNSLNFFAQCGLACPEHSNPADYFMEVLYLANSNELSKEELKRVEMLAEANKKIQKNEPMLTVPLNIDEKVYKSGFFTQLYYLLGRSVMRMIRNPILSVVRIALLAVIALMVLFFYYNMGQTGIQDMMNRNGLIFFNVACLVFCNILACVLTFPTMRPIMIKEYQSNTYGVVPYFLAQCITDVFADLIQTLSYVSIIYWAVNFNTTSFKVVVEYYIMVYLEFYIGGSLGMLTGCVFDKPELALASTSGLLFPFMYFAGFYRSGNLPKAFKWMEYTSPFFYVFQGCMKNQYEDFKITDCYVNPIGQKLDCDPLDNFDIHLSVHFNMMILALLIVFYRTLAFIAMKVMCKHLKNG</sequence>
<dbReference type="CDD" id="cd03213">
    <property type="entry name" value="ABCG_EPDR"/>
    <property type="match status" value="1"/>
</dbReference>
<dbReference type="GO" id="GO:0140359">
    <property type="term" value="F:ABC-type transporter activity"/>
    <property type="evidence" value="ECO:0007669"/>
    <property type="project" value="InterPro"/>
</dbReference>
<dbReference type="GO" id="GO:0016020">
    <property type="term" value="C:membrane"/>
    <property type="evidence" value="ECO:0007669"/>
    <property type="project" value="UniProtKB-SubCell"/>
</dbReference>
<evidence type="ECO:0000313" key="10">
    <source>
        <dbReference type="EMBL" id="OMJ93870.1"/>
    </source>
</evidence>
<reference evidence="10 11" key="1">
    <citation type="submission" date="2016-11" db="EMBL/GenBank/DDBJ databases">
        <title>The macronuclear genome of Stentor coeruleus: a giant cell with tiny introns.</title>
        <authorList>
            <person name="Slabodnick M."/>
            <person name="Ruby J.G."/>
            <person name="Reiff S.B."/>
            <person name="Swart E.C."/>
            <person name="Gosai S."/>
            <person name="Prabakaran S."/>
            <person name="Witkowska E."/>
            <person name="Larue G.E."/>
            <person name="Fisher S."/>
            <person name="Freeman R.M."/>
            <person name="Gunawardena J."/>
            <person name="Chu W."/>
            <person name="Stover N.A."/>
            <person name="Gregory B.D."/>
            <person name="Nowacki M."/>
            <person name="Derisi J."/>
            <person name="Roy S.W."/>
            <person name="Marshall W.F."/>
            <person name="Sood P."/>
        </authorList>
    </citation>
    <scope>NUCLEOTIDE SEQUENCE [LARGE SCALE GENOMIC DNA]</scope>
    <source>
        <strain evidence="10">WM001</strain>
    </source>
</reference>
<feature type="transmembrane region" description="Helical" evidence="8">
    <location>
        <begin position="378"/>
        <end position="399"/>
    </location>
</feature>
<organism evidence="10 11">
    <name type="scientific">Stentor coeruleus</name>
    <dbReference type="NCBI Taxonomy" id="5963"/>
    <lineage>
        <taxon>Eukaryota</taxon>
        <taxon>Sar</taxon>
        <taxon>Alveolata</taxon>
        <taxon>Ciliophora</taxon>
        <taxon>Postciliodesmatophora</taxon>
        <taxon>Heterotrichea</taxon>
        <taxon>Heterotrichida</taxon>
        <taxon>Stentoridae</taxon>
        <taxon>Stentor</taxon>
    </lineage>
</organism>
<dbReference type="SMART" id="SM00382">
    <property type="entry name" value="AAA"/>
    <property type="match status" value="1"/>
</dbReference>
<dbReference type="InterPro" id="IPR027417">
    <property type="entry name" value="P-loop_NTPase"/>
</dbReference>
<evidence type="ECO:0000256" key="4">
    <source>
        <dbReference type="ARBA" id="ARBA00022741"/>
    </source>
</evidence>
<evidence type="ECO:0000259" key="9">
    <source>
        <dbReference type="PROSITE" id="PS50893"/>
    </source>
</evidence>
<dbReference type="Gene3D" id="3.40.50.300">
    <property type="entry name" value="P-loop containing nucleotide triphosphate hydrolases"/>
    <property type="match status" value="1"/>
</dbReference>
<comment type="subcellular location">
    <subcellularLocation>
        <location evidence="1">Membrane</location>
        <topology evidence="1">Multi-pass membrane protein</topology>
    </subcellularLocation>
</comment>
<protein>
    <recommendedName>
        <fullName evidence="9">ABC transporter domain-containing protein</fullName>
    </recommendedName>
</protein>
<evidence type="ECO:0000256" key="8">
    <source>
        <dbReference type="SAM" id="Phobius"/>
    </source>
</evidence>
<evidence type="ECO:0000256" key="1">
    <source>
        <dbReference type="ARBA" id="ARBA00004141"/>
    </source>
</evidence>
<dbReference type="PROSITE" id="PS50893">
    <property type="entry name" value="ABC_TRANSPORTER_2"/>
    <property type="match status" value="1"/>
</dbReference>
<dbReference type="Pfam" id="PF00005">
    <property type="entry name" value="ABC_tran"/>
    <property type="match status" value="1"/>
</dbReference>
<dbReference type="InterPro" id="IPR050352">
    <property type="entry name" value="ABCG_transporters"/>
</dbReference>
<dbReference type="AlphaFoldDB" id="A0A1R2CY10"/>
<keyword evidence="7 8" id="KW-0472">Membrane</keyword>
<feature type="transmembrane region" description="Helical" evidence="8">
    <location>
        <begin position="567"/>
        <end position="589"/>
    </location>
</feature>
<feature type="transmembrane region" description="Helical" evidence="8">
    <location>
        <begin position="487"/>
        <end position="506"/>
    </location>
</feature>
<dbReference type="InterPro" id="IPR003593">
    <property type="entry name" value="AAA+_ATPase"/>
</dbReference>